<dbReference type="EMBL" id="CP069114">
    <property type="protein sequence ID" value="QSS63413.1"/>
    <property type="molecule type" value="Genomic_DNA"/>
</dbReference>
<sequence length="111" mass="12208">MDGQVAVVYMGRWTGIKGSLEADRRELPADPRGRPLTLTDLKAWRWCCSLSIAPSRAAVAGTPGILRYLGPLGDREVSIIKEYVPLNSTSSSAVRREQLPTGLLEQFSEYS</sequence>
<organism evidence="1 2">
    <name type="scientific">Ajellomyces capsulatus</name>
    <name type="common">Darling's disease fungus</name>
    <name type="synonym">Histoplasma capsulatum</name>
    <dbReference type="NCBI Taxonomy" id="5037"/>
    <lineage>
        <taxon>Eukaryota</taxon>
        <taxon>Fungi</taxon>
        <taxon>Dikarya</taxon>
        <taxon>Ascomycota</taxon>
        <taxon>Pezizomycotina</taxon>
        <taxon>Eurotiomycetes</taxon>
        <taxon>Eurotiomycetidae</taxon>
        <taxon>Onygenales</taxon>
        <taxon>Ajellomycetaceae</taxon>
        <taxon>Histoplasma</taxon>
    </lineage>
</organism>
<dbReference type="AlphaFoldDB" id="A0A8A1MFG6"/>
<protein>
    <submittedName>
        <fullName evidence="1">Uncharacterized protein</fullName>
    </submittedName>
</protein>
<reference evidence="1" key="1">
    <citation type="submission" date="2021-01" db="EMBL/GenBank/DDBJ databases">
        <title>Chromosome-level genome assembly of a human fungal pathogen reveals clustering of transcriptionally co-regulated genes.</title>
        <authorList>
            <person name="Voorhies M."/>
            <person name="Cohen S."/>
            <person name="Shea T.P."/>
            <person name="Petrus S."/>
            <person name="Munoz J.F."/>
            <person name="Poplawski S."/>
            <person name="Goldman W.E."/>
            <person name="Michael T."/>
            <person name="Cuomo C.A."/>
            <person name="Sil A."/>
            <person name="Beyhan S."/>
        </authorList>
    </citation>
    <scope>NUCLEOTIDE SEQUENCE</scope>
    <source>
        <strain evidence="1">WU24</strain>
    </source>
</reference>
<proteinExistence type="predicted"/>
<accession>A0A8A1MFG6</accession>
<gene>
    <name evidence="1" type="ORF">I7I51_00471</name>
</gene>
<evidence type="ECO:0000313" key="1">
    <source>
        <dbReference type="EMBL" id="QSS63413.1"/>
    </source>
</evidence>
<name>A0A8A1MFG6_AJECA</name>
<dbReference type="Proteomes" id="UP000663671">
    <property type="component" value="Chromosome 1"/>
</dbReference>
<dbReference type="VEuPathDB" id="FungiDB:I7I51_00471"/>
<evidence type="ECO:0000313" key="2">
    <source>
        <dbReference type="Proteomes" id="UP000663671"/>
    </source>
</evidence>